<dbReference type="EMBL" id="AGZP01000011">
    <property type="protein sequence ID" value="EKN12309.1"/>
    <property type="molecule type" value="Genomic_DNA"/>
</dbReference>
<comment type="caution">
    <text evidence="1">The sequence shown here is derived from an EMBL/GenBank/DDBJ whole genome shotgun (WGS) entry which is preliminary data.</text>
</comment>
<evidence type="ECO:0000313" key="1">
    <source>
        <dbReference type="EMBL" id="EKN12309.1"/>
    </source>
</evidence>
<name>K5Z9M7_9BACT</name>
<dbReference type="Proteomes" id="UP000001218">
    <property type="component" value="Unassembled WGS sequence"/>
</dbReference>
<sequence>MNSKSSPNNISQILPKFTNINVSLGKFVYRHNNSSEVYSYFLN</sequence>
<feature type="non-terminal residue" evidence="1">
    <location>
        <position position="43"/>
    </location>
</feature>
<organism evidence="1 2">
    <name type="scientific">Parabacteroides johnsonii CL02T12C29</name>
    <dbReference type="NCBI Taxonomy" id="999419"/>
    <lineage>
        <taxon>Bacteria</taxon>
        <taxon>Pseudomonadati</taxon>
        <taxon>Bacteroidota</taxon>
        <taxon>Bacteroidia</taxon>
        <taxon>Bacteroidales</taxon>
        <taxon>Tannerellaceae</taxon>
        <taxon>Parabacteroides</taxon>
    </lineage>
</organism>
<dbReference type="eggNOG" id="ENOG5030Y5B">
    <property type="taxonomic scope" value="Bacteria"/>
</dbReference>
<dbReference type="HOGENOM" id="CLU_218525_0_0_10"/>
<evidence type="ECO:0000313" key="2">
    <source>
        <dbReference type="Proteomes" id="UP000001218"/>
    </source>
</evidence>
<gene>
    <name evidence="1" type="ORF">HMPREF1077_01085</name>
</gene>
<accession>K5Z9M7</accession>
<reference evidence="1 2" key="1">
    <citation type="submission" date="2012-02" db="EMBL/GenBank/DDBJ databases">
        <title>The Genome Sequence of Parabacteroides johnsonii CL02T12C29.</title>
        <authorList>
            <consortium name="The Broad Institute Genome Sequencing Platform"/>
            <person name="Earl A."/>
            <person name="Ward D."/>
            <person name="Feldgarden M."/>
            <person name="Gevers D."/>
            <person name="Zitomersky N.L."/>
            <person name="Coyne M.J."/>
            <person name="Comstock L.E."/>
            <person name="Young S.K."/>
            <person name="Zeng Q."/>
            <person name="Gargeya S."/>
            <person name="Fitzgerald M."/>
            <person name="Haas B."/>
            <person name="Abouelleil A."/>
            <person name="Alvarado L."/>
            <person name="Arachchi H.M."/>
            <person name="Berlin A."/>
            <person name="Chapman S.B."/>
            <person name="Gearin G."/>
            <person name="Goldberg J."/>
            <person name="Griggs A."/>
            <person name="Gujja S."/>
            <person name="Hansen M."/>
            <person name="Heiman D."/>
            <person name="Howarth C."/>
            <person name="Larimer J."/>
            <person name="Lui A."/>
            <person name="MacDonald P.J.P."/>
            <person name="McCowen C."/>
            <person name="Montmayeur A."/>
            <person name="Murphy C."/>
            <person name="Neiman D."/>
            <person name="Pearson M."/>
            <person name="Priest M."/>
            <person name="Roberts A."/>
            <person name="Saif S."/>
            <person name="Shea T."/>
            <person name="Sisk P."/>
            <person name="Stolte C."/>
            <person name="Sykes S."/>
            <person name="Wortman J."/>
            <person name="Nusbaum C."/>
            <person name="Birren B."/>
        </authorList>
    </citation>
    <scope>NUCLEOTIDE SEQUENCE [LARGE SCALE GENOMIC DNA]</scope>
    <source>
        <strain evidence="1 2">CL02T12C29</strain>
    </source>
</reference>
<dbReference type="AlphaFoldDB" id="K5Z9M7"/>
<proteinExistence type="predicted"/>
<protein>
    <submittedName>
        <fullName evidence="1">Uncharacterized protein</fullName>
    </submittedName>
</protein>